<organism evidence="1 2">
    <name type="scientific">Camellia lanceoleosa</name>
    <dbReference type="NCBI Taxonomy" id="1840588"/>
    <lineage>
        <taxon>Eukaryota</taxon>
        <taxon>Viridiplantae</taxon>
        <taxon>Streptophyta</taxon>
        <taxon>Embryophyta</taxon>
        <taxon>Tracheophyta</taxon>
        <taxon>Spermatophyta</taxon>
        <taxon>Magnoliopsida</taxon>
        <taxon>eudicotyledons</taxon>
        <taxon>Gunneridae</taxon>
        <taxon>Pentapetalae</taxon>
        <taxon>asterids</taxon>
        <taxon>Ericales</taxon>
        <taxon>Theaceae</taxon>
        <taxon>Camellia</taxon>
    </lineage>
</organism>
<name>A0ACC0GKL6_9ERIC</name>
<evidence type="ECO:0000313" key="2">
    <source>
        <dbReference type="Proteomes" id="UP001060215"/>
    </source>
</evidence>
<accession>A0ACC0GKL6</accession>
<reference evidence="1 2" key="1">
    <citation type="journal article" date="2022" name="Plant J.">
        <title>Chromosome-level genome of Camellia lanceoleosa provides a valuable resource for understanding genome evolution and self-incompatibility.</title>
        <authorList>
            <person name="Gong W."/>
            <person name="Xiao S."/>
            <person name="Wang L."/>
            <person name="Liao Z."/>
            <person name="Chang Y."/>
            <person name="Mo W."/>
            <person name="Hu G."/>
            <person name="Li W."/>
            <person name="Zhao G."/>
            <person name="Zhu H."/>
            <person name="Hu X."/>
            <person name="Ji K."/>
            <person name="Xiang X."/>
            <person name="Song Q."/>
            <person name="Yuan D."/>
            <person name="Jin S."/>
            <person name="Zhang L."/>
        </authorList>
    </citation>
    <scope>NUCLEOTIDE SEQUENCE [LARGE SCALE GENOMIC DNA]</scope>
    <source>
        <strain evidence="1">SQ_2022a</strain>
    </source>
</reference>
<evidence type="ECO:0000313" key="1">
    <source>
        <dbReference type="EMBL" id="KAI8001012.1"/>
    </source>
</evidence>
<dbReference type="Proteomes" id="UP001060215">
    <property type="component" value="Chromosome 8"/>
</dbReference>
<comment type="caution">
    <text evidence="1">The sequence shown here is derived from an EMBL/GenBank/DDBJ whole genome shotgun (WGS) entry which is preliminary data.</text>
</comment>
<dbReference type="EMBL" id="CM045765">
    <property type="protein sequence ID" value="KAI8001012.1"/>
    <property type="molecule type" value="Genomic_DNA"/>
</dbReference>
<protein>
    <submittedName>
        <fullName evidence="1">Uncharacterized protein</fullName>
    </submittedName>
</protein>
<proteinExistence type="predicted"/>
<sequence>MEGVGKQSFERWKELLDTWDLRVIILFSLFFQTFLIFFAPLRKRTGSSFIIIPIWLAYLLADLTANFALGLISRRQGDTSGPFSRPELVAFWVPFLLLHLGGPDTITGFALEDNELWLRQLLHLLFLCGTAAYVFILTLSFKNQLWIPTLLVLVAGLIKYIERTRSLNLASWRRLREPDPGPNYARFMEEYALKKAEGFEVRIEMFPEPIDEDRVTPSPQPIDEDGVTPLEDLDVVIHAYDFFQTFKGFLVDLRFSSGQRDESRTFFLRRTARDAFKVVEVELNFIYEILYTKVRVLQGRYGYLLRFVSFILIVVALVLFCLIDKHKHGFHKFDVGITFTLLLGAIALDIIAFLMILLSDRTAVALTNSYNQSVVFRILKKSLNFSRKRWSEDSPTQHCTCSFGWFMQIMRRRWSESIPQYNYIDYCLHPRLQIWEKLIGFFGLTNMLDGLQYAKTVEFTNDLRELIFKELKMKSKMAYNLESAKKIYLARGDWVLQHEDCTDLLPWIIEVDFDESLHLWHIATDLCFHSGNVSMDANTEDGDSKNKDFRGLSKLLSDYMAYLLNMESTVMTPVEDIGKIRFKDTSSDQVLDTLAEAKIVFHERIVRKVKEDKKCCLNIFSVEKCRCKGRTGHDQLHEQACKSILLVNTEVRPGLVKGDRSKSVLFDALVLAKKLEKLEERKKWVIISKVWVEMLSYAAYRCRATTHAAQLSKGGQLITLVWLLMSHLGLEDQSQTRKVHKRA</sequence>
<gene>
    <name evidence="1" type="ORF">LOK49_LG09G01749</name>
</gene>
<keyword evidence="2" id="KW-1185">Reference proteome</keyword>